<dbReference type="PANTHER" id="PTHR45797:SF1">
    <property type="entry name" value="HELICASE ARIP4"/>
    <property type="match status" value="1"/>
</dbReference>
<comment type="similarity">
    <text evidence="2">Belongs to the SNF2/RAD54 helicase family.</text>
</comment>
<accession>A0A7S3JTA6</accession>
<evidence type="ECO:0000313" key="9">
    <source>
        <dbReference type="EMBL" id="CAE0364356.1"/>
    </source>
</evidence>
<dbReference type="GO" id="GO:0005634">
    <property type="term" value="C:nucleus"/>
    <property type="evidence" value="ECO:0007669"/>
    <property type="project" value="UniProtKB-SubCell"/>
</dbReference>
<keyword evidence="7" id="KW-0539">Nucleus</keyword>
<keyword evidence="4" id="KW-0378">Hydrolase</keyword>
<keyword evidence="6" id="KW-0238">DNA-binding</keyword>
<evidence type="ECO:0000256" key="6">
    <source>
        <dbReference type="ARBA" id="ARBA00023125"/>
    </source>
</evidence>
<sequence>MYSDESEWSEEEDEETQRQQAAVWAQLVSEKVVKKETTTLACTCGLIPCLCSEDNNVPMFSLPASFKERPGLLLNPDTRDDSAEYLSAQISEKLKPHQMEGVRFLWQRVIEPRSEDARGCILADHMGLGKTLQLIATISTYFQTFAKGTVLVIAPAFVLGNWQAEILKWTGENTQLANELNVRTLGTGPNTRAGRLAIIDAWRKDGGTLLVGYEMFRHLVLRGSSTSVSTKTKKKKNVNKPKLIKMYEFVIH</sequence>
<dbReference type="InterPro" id="IPR000330">
    <property type="entry name" value="SNF2_N"/>
</dbReference>
<dbReference type="GO" id="GO:0016887">
    <property type="term" value="F:ATP hydrolysis activity"/>
    <property type="evidence" value="ECO:0007669"/>
    <property type="project" value="InterPro"/>
</dbReference>
<dbReference type="SUPFAM" id="SSF52540">
    <property type="entry name" value="P-loop containing nucleoside triphosphate hydrolases"/>
    <property type="match status" value="1"/>
</dbReference>
<keyword evidence="4" id="KW-0347">Helicase</keyword>
<dbReference type="GO" id="GO:0003677">
    <property type="term" value="F:DNA binding"/>
    <property type="evidence" value="ECO:0007669"/>
    <property type="project" value="UniProtKB-KW"/>
</dbReference>
<protein>
    <recommendedName>
        <fullName evidence="8">Helicase ATP-binding domain-containing protein</fullName>
    </recommendedName>
</protein>
<evidence type="ECO:0000256" key="4">
    <source>
        <dbReference type="ARBA" id="ARBA00022806"/>
    </source>
</evidence>
<feature type="domain" description="Helicase ATP-binding" evidence="8">
    <location>
        <begin position="111"/>
        <end position="252"/>
    </location>
</feature>
<dbReference type="GO" id="GO:0005524">
    <property type="term" value="F:ATP binding"/>
    <property type="evidence" value="ECO:0007669"/>
    <property type="project" value="UniProtKB-KW"/>
</dbReference>
<dbReference type="GO" id="GO:0004386">
    <property type="term" value="F:helicase activity"/>
    <property type="evidence" value="ECO:0007669"/>
    <property type="project" value="UniProtKB-KW"/>
</dbReference>
<evidence type="ECO:0000259" key="8">
    <source>
        <dbReference type="PROSITE" id="PS51192"/>
    </source>
</evidence>
<dbReference type="PANTHER" id="PTHR45797">
    <property type="entry name" value="RAD54-LIKE"/>
    <property type="match status" value="1"/>
</dbReference>
<comment type="subcellular location">
    <subcellularLocation>
        <location evidence="1">Nucleus</location>
    </subcellularLocation>
</comment>
<keyword evidence="3" id="KW-0547">Nucleotide-binding</keyword>
<evidence type="ECO:0000256" key="2">
    <source>
        <dbReference type="ARBA" id="ARBA00007025"/>
    </source>
</evidence>
<keyword evidence="5" id="KW-0067">ATP-binding</keyword>
<proteinExistence type="inferred from homology"/>
<dbReference type="AlphaFoldDB" id="A0A7S3JTA6"/>
<organism evidence="9">
    <name type="scientific">Aureoumbra lagunensis</name>
    <dbReference type="NCBI Taxonomy" id="44058"/>
    <lineage>
        <taxon>Eukaryota</taxon>
        <taxon>Sar</taxon>
        <taxon>Stramenopiles</taxon>
        <taxon>Ochrophyta</taxon>
        <taxon>Pelagophyceae</taxon>
        <taxon>Pelagomonadales</taxon>
        <taxon>Aureoumbra</taxon>
    </lineage>
</organism>
<dbReference type="InterPro" id="IPR044574">
    <property type="entry name" value="ARIP4-like"/>
</dbReference>
<evidence type="ECO:0000256" key="7">
    <source>
        <dbReference type="ARBA" id="ARBA00023242"/>
    </source>
</evidence>
<gene>
    <name evidence="9" type="ORF">ALAG00032_LOCUS5097</name>
</gene>
<evidence type="ECO:0000256" key="3">
    <source>
        <dbReference type="ARBA" id="ARBA00022741"/>
    </source>
</evidence>
<evidence type="ECO:0000256" key="5">
    <source>
        <dbReference type="ARBA" id="ARBA00022840"/>
    </source>
</evidence>
<dbReference type="InterPro" id="IPR014001">
    <property type="entry name" value="Helicase_ATP-bd"/>
</dbReference>
<evidence type="ECO:0000256" key="1">
    <source>
        <dbReference type="ARBA" id="ARBA00004123"/>
    </source>
</evidence>
<dbReference type="Gene3D" id="3.40.50.10810">
    <property type="entry name" value="Tandem AAA-ATPase domain"/>
    <property type="match status" value="1"/>
</dbReference>
<dbReference type="EMBL" id="HBIJ01007237">
    <property type="protein sequence ID" value="CAE0364356.1"/>
    <property type="molecule type" value="Transcribed_RNA"/>
</dbReference>
<dbReference type="InterPro" id="IPR038718">
    <property type="entry name" value="SNF2-like_sf"/>
</dbReference>
<name>A0A7S3JTA6_9STRA</name>
<dbReference type="Pfam" id="PF00176">
    <property type="entry name" value="SNF2-rel_dom"/>
    <property type="match status" value="1"/>
</dbReference>
<reference evidence="9" key="1">
    <citation type="submission" date="2021-01" db="EMBL/GenBank/DDBJ databases">
        <authorList>
            <person name="Corre E."/>
            <person name="Pelletier E."/>
            <person name="Niang G."/>
            <person name="Scheremetjew M."/>
            <person name="Finn R."/>
            <person name="Kale V."/>
            <person name="Holt S."/>
            <person name="Cochrane G."/>
            <person name="Meng A."/>
            <person name="Brown T."/>
            <person name="Cohen L."/>
        </authorList>
    </citation>
    <scope>NUCLEOTIDE SEQUENCE</scope>
    <source>
        <strain evidence="9">CCMP1510</strain>
    </source>
</reference>
<dbReference type="PROSITE" id="PS51192">
    <property type="entry name" value="HELICASE_ATP_BIND_1"/>
    <property type="match status" value="1"/>
</dbReference>
<dbReference type="InterPro" id="IPR027417">
    <property type="entry name" value="P-loop_NTPase"/>
</dbReference>